<feature type="compositionally biased region" description="Basic residues" evidence="6">
    <location>
        <begin position="294"/>
        <end position="307"/>
    </location>
</feature>
<feature type="region of interest" description="Disordered" evidence="6">
    <location>
        <begin position="596"/>
        <end position="805"/>
    </location>
</feature>
<dbReference type="InterPro" id="IPR001791">
    <property type="entry name" value="Laminin_G"/>
</dbReference>
<keyword evidence="8" id="KW-1185">Reference proteome</keyword>
<sequence length="805" mass="84432">MEMQRWSTRWKTKRWLMDSTVTAFITLTLVLQATHVRAAEPVDVLNVLEFQNYPEGVTKTSGLCTNRRASKPDSAYRVAKQVQISAPTTQLFPGGVFPEDFSILTTVRPKSGLQSFLLSIYDEQGVQQLGVEVGRSPVFLYEDQTGKPAPEDYPLFRTLNLADGKWHRVAISVEKQTVTIIVDCKKKITKPLLRSDYGTISTNGITVFGTRIMDEDVFQGDIQQLLIVADPKAAYDYCEHYSPDCETPHGESLQAQQPEDEYTTDDLDYSQFYDYSEGATDTIPTDEYSEPQRMKRSVSMKKKRTRKSLSKTKAKPLKFFAAKKSSAKKLAAKKKQQMPGYQATAPARPRGNFRPNNVVDYNTDFDYGTVDDTHTQSPFATSGPHEAVEEDVVGAYVTEATAIAPEPIVPETVDNMDTGAEAYDLKDYDLKEYDLGEVDSRLYDYGAYDEYGRAGPKPTGTYHEEVGPGVAAETDFSESAVAGAEGAFGQKGDKGDPAVIEPGMLIEGPPGPPGPYGLPGPSGLQGPPGPSGDSGDRGPTGRAGLPGADGVPGPPGTMLMLPFRFGGDGEKGPVVSAQEAQAQAILSQARLAMRGPSGPMGLTGRSGPVGLPGSHGLKGEGGDHGPQGPRGIQGPAGQPGKAGKRGRAGADGSRGMPGESGSKGDRGFDGLPGLPGEKGHRGELGPMGPTGSPGEDGQRGEDGEIGPRGLAGESGPRGLLGPRGSPGPPGSPGVAGVDGPSGPKGNMGPQGEPGPPGQQGIPGTQGLPGPQGPIGPPGEKGPHGRSGLAGLPGADGPPVRALSIS</sequence>
<feature type="domain" description="Thrombospondin-like N-terminal" evidence="7">
    <location>
        <begin position="41"/>
        <end position="231"/>
    </location>
</feature>
<dbReference type="Gene3D" id="2.60.120.200">
    <property type="match status" value="1"/>
</dbReference>
<keyword evidence="9" id="KW-0176">Collagen</keyword>
<dbReference type="InterPro" id="IPR050149">
    <property type="entry name" value="Collagen_superfamily"/>
</dbReference>
<organism evidence="8 9">
    <name type="scientific">Notothenia coriiceps</name>
    <name type="common">black rockcod</name>
    <dbReference type="NCBI Taxonomy" id="8208"/>
    <lineage>
        <taxon>Eukaryota</taxon>
        <taxon>Metazoa</taxon>
        <taxon>Chordata</taxon>
        <taxon>Craniata</taxon>
        <taxon>Vertebrata</taxon>
        <taxon>Euteleostomi</taxon>
        <taxon>Actinopterygii</taxon>
        <taxon>Neopterygii</taxon>
        <taxon>Teleostei</taxon>
        <taxon>Neoteleostei</taxon>
        <taxon>Acanthomorphata</taxon>
        <taxon>Eupercaria</taxon>
        <taxon>Perciformes</taxon>
        <taxon>Notothenioidei</taxon>
        <taxon>Nototheniidae</taxon>
        <taxon>Notothenia</taxon>
    </lineage>
</organism>
<dbReference type="SMART" id="SM00210">
    <property type="entry name" value="TSPN"/>
    <property type="match status" value="1"/>
</dbReference>
<feature type="compositionally biased region" description="Pro residues" evidence="6">
    <location>
        <begin position="509"/>
        <end position="518"/>
    </location>
</feature>
<evidence type="ECO:0000256" key="1">
    <source>
        <dbReference type="ARBA" id="ARBA00004498"/>
    </source>
</evidence>
<evidence type="ECO:0000313" key="9">
    <source>
        <dbReference type="RefSeq" id="XP_010779563.1"/>
    </source>
</evidence>
<dbReference type="PANTHER" id="PTHR24023">
    <property type="entry name" value="COLLAGEN ALPHA"/>
    <property type="match status" value="1"/>
</dbReference>
<evidence type="ECO:0000256" key="6">
    <source>
        <dbReference type="SAM" id="MobiDB-lite"/>
    </source>
</evidence>
<keyword evidence="4" id="KW-0732">Signal</keyword>
<gene>
    <name evidence="9" type="primary">LOC104954185</name>
</gene>
<dbReference type="GO" id="GO:0005581">
    <property type="term" value="C:collagen trimer"/>
    <property type="evidence" value="ECO:0007669"/>
    <property type="project" value="UniProtKB-KW"/>
</dbReference>
<name>A0A6I9NXP9_9TELE</name>
<comment type="subcellular location">
    <subcellularLocation>
        <location evidence="1">Secreted</location>
        <location evidence="1">Extracellular space</location>
        <location evidence="1">Extracellular matrix</location>
    </subcellularLocation>
</comment>
<feature type="compositionally biased region" description="Low complexity" evidence="6">
    <location>
        <begin position="732"/>
        <end position="743"/>
    </location>
</feature>
<evidence type="ECO:0000256" key="3">
    <source>
        <dbReference type="ARBA" id="ARBA00022530"/>
    </source>
</evidence>
<feature type="region of interest" description="Disordered" evidence="6">
    <location>
        <begin position="333"/>
        <end position="355"/>
    </location>
</feature>
<dbReference type="KEGG" id="ncc:104954185"/>
<dbReference type="OrthoDB" id="8939548at2759"/>
<dbReference type="GeneID" id="104954185"/>
<protein>
    <submittedName>
        <fullName evidence="9">Collagen alpha-1(XI) chain</fullName>
    </submittedName>
</protein>
<dbReference type="InterPro" id="IPR013320">
    <property type="entry name" value="ConA-like_dom_sf"/>
</dbReference>
<evidence type="ECO:0000256" key="2">
    <source>
        <dbReference type="ARBA" id="ARBA00022525"/>
    </source>
</evidence>
<feature type="compositionally biased region" description="Low complexity" evidence="6">
    <location>
        <begin position="758"/>
        <end position="768"/>
    </location>
</feature>
<dbReference type="RefSeq" id="XP_010779563.1">
    <property type="nucleotide sequence ID" value="XM_010781261.1"/>
</dbReference>
<keyword evidence="3" id="KW-0272">Extracellular matrix</keyword>
<dbReference type="AlphaFoldDB" id="A0A6I9NXP9"/>
<reference evidence="9" key="1">
    <citation type="submission" date="2025-08" db="UniProtKB">
        <authorList>
            <consortium name="RefSeq"/>
        </authorList>
    </citation>
    <scope>IDENTIFICATION</scope>
    <source>
        <tissue evidence="9">Muscle</tissue>
    </source>
</reference>
<keyword evidence="5" id="KW-0677">Repeat</keyword>
<dbReference type="SUPFAM" id="SSF49899">
    <property type="entry name" value="Concanavalin A-like lectins/glucanases"/>
    <property type="match status" value="1"/>
</dbReference>
<dbReference type="GO" id="GO:0031012">
    <property type="term" value="C:extracellular matrix"/>
    <property type="evidence" value="ECO:0007669"/>
    <property type="project" value="TreeGrafter"/>
</dbReference>
<dbReference type="InterPro" id="IPR048287">
    <property type="entry name" value="TSPN-like_N"/>
</dbReference>
<evidence type="ECO:0000256" key="5">
    <source>
        <dbReference type="ARBA" id="ARBA00022737"/>
    </source>
</evidence>
<evidence type="ECO:0000259" key="7">
    <source>
        <dbReference type="SMART" id="SM00210"/>
    </source>
</evidence>
<dbReference type="Pfam" id="PF02210">
    <property type="entry name" value="Laminin_G_2"/>
    <property type="match status" value="1"/>
</dbReference>
<accession>A0A6I9NXP9</accession>
<proteinExistence type="predicted"/>
<keyword evidence="2" id="KW-0964">Secreted</keyword>
<dbReference type="GO" id="GO:0005615">
    <property type="term" value="C:extracellular space"/>
    <property type="evidence" value="ECO:0007669"/>
    <property type="project" value="TreeGrafter"/>
</dbReference>
<dbReference type="Pfam" id="PF01391">
    <property type="entry name" value="Collagen"/>
    <property type="match status" value="3"/>
</dbReference>
<dbReference type="InterPro" id="IPR008160">
    <property type="entry name" value="Collagen"/>
</dbReference>
<feature type="compositionally biased region" description="Low complexity" evidence="6">
    <location>
        <begin position="713"/>
        <end position="723"/>
    </location>
</feature>
<dbReference type="FunFam" id="2.60.120.200:FF:000016">
    <property type="entry name" value="Collagen XI alpha 1 chain"/>
    <property type="match status" value="1"/>
</dbReference>
<evidence type="ECO:0000256" key="4">
    <source>
        <dbReference type="ARBA" id="ARBA00022729"/>
    </source>
</evidence>
<feature type="region of interest" description="Disordered" evidence="6">
    <location>
        <begin position="485"/>
        <end position="560"/>
    </location>
</feature>
<dbReference type="Proteomes" id="UP000504611">
    <property type="component" value="Unplaced"/>
</dbReference>
<evidence type="ECO:0000313" key="8">
    <source>
        <dbReference type="Proteomes" id="UP000504611"/>
    </source>
</evidence>
<feature type="compositionally biased region" description="Low complexity" evidence="6">
    <location>
        <begin position="788"/>
        <end position="798"/>
    </location>
</feature>
<dbReference type="PANTHER" id="PTHR24023:SF1082">
    <property type="entry name" value="COLLAGEN TRIPLE HELIX REPEAT"/>
    <property type="match status" value="1"/>
</dbReference>
<feature type="region of interest" description="Disordered" evidence="6">
    <location>
        <begin position="279"/>
        <end position="307"/>
    </location>
</feature>
<feature type="non-terminal residue" evidence="9">
    <location>
        <position position="805"/>
    </location>
</feature>